<dbReference type="SUPFAM" id="SSF51445">
    <property type="entry name" value="(Trans)glycosidases"/>
    <property type="match status" value="1"/>
</dbReference>
<dbReference type="Gene3D" id="3.40.50.1700">
    <property type="entry name" value="Glycoside hydrolase family 3 C-terminal domain"/>
    <property type="match status" value="1"/>
</dbReference>
<dbReference type="Gene3D" id="2.60.40.10">
    <property type="entry name" value="Immunoglobulins"/>
    <property type="match status" value="1"/>
</dbReference>
<keyword evidence="2 4" id="KW-0378">Hydrolase</keyword>
<dbReference type="InterPro" id="IPR050288">
    <property type="entry name" value="Cellulose_deg_GH3"/>
</dbReference>
<dbReference type="RefSeq" id="WP_240574411.1">
    <property type="nucleotide sequence ID" value="NZ_CP136709.1"/>
</dbReference>
<dbReference type="InterPro" id="IPR036881">
    <property type="entry name" value="Glyco_hydro_3_C_sf"/>
</dbReference>
<dbReference type="PROSITE" id="PS51257">
    <property type="entry name" value="PROKAR_LIPOPROTEIN"/>
    <property type="match status" value="1"/>
</dbReference>
<evidence type="ECO:0000256" key="2">
    <source>
        <dbReference type="ARBA" id="ARBA00022801"/>
    </source>
</evidence>
<gene>
    <name evidence="4" type="ORF">MKW35_12435</name>
</gene>
<name>A0ABS9RMU3_9FLAO</name>
<dbReference type="SUPFAM" id="SSF52279">
    <property type="entry name" value="Beta-D-glucan exohydrolase, C-terminal domain"/>
    <property type="match status" value="1"/>
</dbReference>
<accession>A0ABS9RMU3</accession>
<reference evidence="4" key="1">
    <citation type="submission" date="2022-02" db="EMBL/GenBank/DDBJ databases">
        <title>Aestuariibaculum sp., a marine bacterium isolated from sediment in Guangxi.</title>
        <authorList>
            <person name="Ying J."/>
        </authorList>
    </citation>
    <scope>NUCLEOTIDE SEQUENCE</scope>
    <source>
        <strain evidence="4">L182</strain>
    </source>
</reference>
<dbReference type="PRINTS" id="PR00133">
    <property type="entry name" value="GLHYDRLASE3"/>
</dbReference>
<dbReference type="InterPro" id="IPR026891">
    <property type="entry name" value="Fn3-like"/>
</dbReference>
<dbReference type="PANTHER" id="PTHR42715:SF10">
    <property type="entry name" value="BETA-GLUCOSIDASE"/>
    <property type="match status" value="1"/>
</dbReference>
<sequence length="774" mass="84311">MKKIKVYITVMAVSVLALTSCKSKTTPLLGKSSIEDVIEAMTLEEKVALVVGTGLKFGDSIDKNSPFPIPNQPVPGSLAAKSKVYVSGAVGRTLEIPRLGVNTIEMVDGPAGVSFMSRSTAYPIGTALSSSWDVDLVHKIGECMGNETLEYGLDILLAPAINIHRNPLTGRNFEYFSEDPLLSGKMGAALVNGIQSQGAGTSLKHFVANNQETNRIEVDAIISERALREIYLKGFEIAIKESNPWTLMASYNSVNGNLATENYDLLTKVAREDWGYEGIIMSDWEAGKDPVKQMKTGLNLLMPGPYQDTVLLQAVKDKKLDEKVLDENISWILKGAMKVQKFKDYKYSNKPNLEENASIARSAAAQGMVLLKNENQALPLLDKGQNLALFGNGSYETIVGGSGSGFVMRAGPTVHIIEGLKNQNFNVSKSLEDTYTAYISENTPPTGMIDMTRGRKKRAPEMLLDEKLIQTMANESDLAIITIARISGETADRSIEGNFKLTEVELSNINNVSQAFHAKGKKVVVVLNIGGVIETASWKDLPDSILIAWQPGQEAGNSIADVLSGNVNPSGKLTASFPMKYEDEPSANNFPGTPADNPKHVIYEEGIYVGYRYYNTFGVETSYPFGFGLSYTNFSFGDLSLSSTEFKDELEASITVTNEGELSGKEVVQLYVSAPTGNLEKPVQELKAFAKTKNLAPKESQTITFKIDISSLTSFDAEESAWIAEAGQYIVKIGVSSEDIKAEKSFNLGKDRVVQKVNRALIPQVKINELSAKQ</sequence>
<feature type="domain" description="Fibronectin type III-like" evidence="3">
    <location>
        <begin position="666"/>
        <end position="737"/>
    </location>
</feature>
<dbReference type="Pfam" id="PF01915">
    <property type="entry name" value="Glyco_hydro_3_C"/>
    <property type="match status" value="1"/>
</dbReference>
<dbReference type="Gene3D" id="3.20.20.300">
    <property type="entry name" value="Glycoside hydrolase, family 3, N-terminal domain"/>
    <property type="match status" value="1"/>
</dbReference>
<evidence type="ECO:0000313" key="4">
    <source>
        <dbReference type="EMBL" id="MCH4553429.1"/>
    </source>
</evidence>
<dbReference type="InterPro" id="IPR017853">
    <property type="entry name" value="GH"/>
</dbReference>
<evidence type="ECO:0000313" key="5">
    <source>
        <dbReference type="Proteomes" id="UP001156141"/>
    </source>
</evidence>
<proteinExistence type="inferred from homology"/>
<dbReference type="InterPro" id="IPR013783">
    <property type="entry name" value="Ig-like_fold"/>
</dbReference>
<dbReference type="GO" id="GO:0016787">
    <property type="term" value="F:hydrolase activity"/>
    <property type="evidence" value="ECO:0007669"/>
    <property type="project" value="UniProtKB-KW"/>
</dbReference>
<dbReference type="Pfam" id="PF14310">
    <property type="entry name" value="Fn3-like"/>
    <property type="match status" value="1"/>
</dbReference>
<dbReference type="InterPro" id="IPR036962">
    <property type="entry name" value="Glyco_hydro_3_N_sf"/>
</dbReference>
<evidence type="ECO:0000256" key="1">
    <source>
        <dbReference type="ARBA" id="ARBA00005336"/>
    </source>
</evidence>
<dbReference type="EMBL" id="JAKVQD010000005">
    <property type="protein sequence ID" value="MCH4553429.1"/>
    <property type="molecule type" value="Genomic_DNA"/>
</dbReference>
<dbReference type="SMART" id="SM01217">
    <property type="entry name" value="Fn3_like"/>
    <property type="match status" value="1"/>
</dbReference>
<dbReference type="Pfam" id="PF00933">
    <property type="entry name" value="Glyco_hydro_3"/>
    <property type="match status" value="1"/>
</dbReference>
<organism evidence="4 5">
    <name type="scientific">Aestuariibaculum lutulentum</name>
    <dbReference type="NCBI Taxonomy" id="2920935"/>
    <lineage>
        <taxon>Bacteria</taxon>
        <taxon>Pseudomonadati</taxon>
        <taxon>Bacteroidota</taxon>
        <taxon>Flavobacteriia</taxon>
        <taxon>Flavobacteriales</taxon>
        <taxon>Flavobacteriaceae</taxon>
    </lineage>
</organism>
<comment type="caution">
    <text evidence="4">The sequence shown here is derived from an EMBL/GenBank/DDBJ whole genome shotgun (WGS) entry which is preliminary data.</text>
</comment>
<keyword evidence="5" id="KW-1185">Reference proteome</keyword>
<dbReference type="InterPro" id="IPR002772">
    <property type="entry name" value="Glyco_hydro_3_C"/>
</dbReference>
<protein>
    <submittedName>
        <fullName evidence="4">Glycoside hydrolase family 3 C-terminal domain-containing protein</fullName>
    </submittedName>
</protein>
<dbReference type="Proteomes" id="UP001156141">
    <property type="component" value="Unassembled WGS sequence"/>
</dbReference>
<evidence type="ECO:0000259" key="3">
    <source>
        <dbReference type="SMART" id="SM01217"/>
    </source>
</evidence>
<comment type="similarity">
    <text evidence="1">Belongs to the glycosyl hydrolase 3 family.</text>
</comment>
<dbReference type="PANTHER" id="PTHR42715">
    <property type="entry name" value="BETA-GLUCOSIDASE"/>
    <property type="match status" value="1"/>
</dbReference>
<dbReference type="InterPro" id="IPR001764">
    <property type="entry name" value="Glyco_hydro_3_N"/>
</dbReference>